<sequence>MPSKLKKAIGAVKDQTSIGLAKVYKSTPSNVEVIILRATRHDEIPVDDRYLNELLQLISSNKVHVVASAQVIAKRIGRTRNWIVALKSLMLILKIFHDGDPFFPREISNAMKRGHKILNLTNFRDDSKSSPWDYTAFVRTFAIYLEERLDCFLSGKLQRRYTNREKENGGAGRCHKPVTDMKPTLLIDRISSWQRLLDRAIGTRPTGAAKSNKLVQISLYAIVQESFDLYRDISDALALLLDNFFHLQYESCASAFQACVKASKQFEELCSFYALCKSIGIGRTSEYPSVQKVSDELVETLKEFLKDQASFPRNGSRSPVMLLPAPPVPNNKDPCSSSSEPDAMDVSTTVNSEQEEFQITTDTFSAAPTFRATPTFEHNVDPFTMAMQIEDDPFESCMGDNQMHINNGSPNNQIVLHEQQLWLQNQNKIIAKRMA</sequence>
<dbReference type="Proteomes" id="UP001163603">
    <property type="component" value="Chromosome 1"/>
</dbReference>
<comment type="caution">
    <text evidence="1">The sequence shown here is derived from an EMBL/GenBank/DDBJ whole genome shotgun (WGS) entry which is preliminary data.</text>
</comment>
<name>A0ACC0ZI72_9ROSI</name>
<dbReference type="EMBL" id="CM047736">
    <property type="protein sequence ID" value="KAJ0052930.1"/>
    <property type="molecule type" value="Genomic_DNA"/>
</dbReference>
<proteinExistence type="predicted"/>
<protein>
    <submittedName>
        <fullName evidence="1">Uncharacterized protein</fullName>
    </submittedName>
</protein>
<evidence type="ECO:0000313" key="2">
    <source>
        <dbReference type="Proteomes" id="UP001163603"/>
    </source>
</evidence>
<evidence type="ECO:0000313" key="1">
    <source>
        <dbReference type="EMBL" id="KAJ0052930.1"/>
    </source>
</evidence>
<keyword evidence="2" id="KW-1185">Reference proteome</keyword>
<accession>A0ACC0ZI72</accession>
<reference evidence="2" key="1">
    <citation type="journal article" date="2023" name="G3 (Bethesda)">
        <title>Genome assembly and association tests identify interacting loci associated with vigor, precocity, and sex in interspecific pistachio rootstocks.</title>
        <authorList>
            <person name="Palmer W."/>
            <person name="Jacygrad E."/>
            <person name="Sagayaradj S."/>
            <person name="Cavanaugh K."/>
            <person name="Han R."/>
            <person name="Bertier L."/>
            <person name="Beede B."/>
            <person name="Kafkas S."/>
            <person name="Golino D."/>
            <person name="Preece J."/>
            <person name="Michelmore R."/>
        </authorList>
    </citation>
    <scope>NUCLEOTIDE SEQUENCE [LARGE SCALE GENOMIC DNA]</scope>
</reference>
<gene>
    <name evidence="1" type="ORF">Pint_01960</name>
</gene>
<organism evidence="1 2">
    <name type="scientific">Pistacia integerrima</name>
    <dbReference type="NCBI Taxonomy" id="434235"/>
    <lineage>
        <taxon>Eukaryota</taxon>
        <taxon>Viridiplantae</taxon>
        <taxon>Streptophyta</taxon>
        <taxon>Embryophyta</taxon>
        <taxon>Tracheophyta</taxon>
        <taxon>Spermatophyta</taxon>
        <taxon>Magnoliopsida</taxon>
        <taxon>eudicotyledons</taxon>
        <taxon>Gunneridae</taxon>
        <taxon>Pentapetalae</taxon>
        <taxon>rosids</taxon>
        <taxon>malvids</taxon>
        <taxon>Sapindales</taxon>
        <taxon>Anacardiaceae</taxon>
        <taxon>Pistacia</taxon>
    </lineage>
</organism>